<evidence type="ECO:0000256" key="2">
    <source>
        <dbReference type="ARBA" id="ARBA00022989"/>
    </source>
</evidence>
<feature type="transmembrane region" description="Helical" evidence="3">
    <location>
        <begin position="103"/>
        <end position="120"/>
    </location>
</feature>
<dbReference type="GO" id="GO:0016020">
    <property type="term" value="C:membrane"/>
    <property type="evidence" value="ECO:0007669"/>
    <property type="project" value="InterPro"/>
</dbReference>
<sequence length="171" mass="18564">MTINTKKCCYTALMIAITFIMIYIIKIPIPNGYIHLGDGAVFLCGYILGPILGTFAACVGAASADYFSGYAIYIIPTILAKGTMAWLTAWAMTQPNLKKGTQMAVLFGASIVMALIYYLSEVIMYGNALSPLVNIPFNLLQAAVGLVIAVLLFKPLRHFRLVEIKAISTTE</sequence>
<dbReference type="RefSeq" id="WP_090245700.1">
    <property type="nucleotide sequence ID" value="NZ_FNOU01000014.1"/>
</dbReference>
<dbReference type="Proteomes" id="UP000199652">
    <property type="component" value="Unassembled WGS sequence"/>
</dbReference>
<keyword evidence="1 3" id="KW-0812">Transmembrane</keyword>
<dbReference type="OrthoDB" id="411368at2"/>
<dbReference type="InterPro" id="IPR009825">
    <property type="entry name" value="ECF_substrate-spec-like"/>
</dbReference>
<evidence type="ECO:0000313" key="5">
    <source>
        <dbReference type="Proteomes" id="UP000199652"/>
    </source>
</evidence>
<keyword evidence="2 3" id="KW-1133">Transmembrane helix</keyword>
<accession>A0A1H3GMS7</accession>
<organism evidence="4 5">
    <name type="scientific">Eubacterium barkeri</name>
    <name type="common">Clostridium barkeri</name>
    <dbReference type="NCBI Taxonomy" id="1528"/>
    <lineage>
        <taxon>Bacteria</taxon>
        <taxon>Bacillati</taxon>
        <taxon>Bacillota</taxon>
        <taxon>Clostridia</taxon>
        <taxon>Eubacteriales</taxon>
        <taxon>Eubacteriaceae</taxon>
        <taxon>Eubacterium</taxon>
    </lineage>
</organism>
<name>A0A1H3GMS7_EUBBA</name>
<dbReference type="Gene3D" id="1.10.1760.20">
    <property type="match status" value="1"/>
</dbReference>
<keyword evidence="5" id="KW-1185">Reference proteome</keyword>
<evidence type="ECO:0000256" key="1">
    <source>
        <dbReference type="ARBA" id="ARBA00022692"/>
    </source>
</evidence>
<proteinExistence type="predicted"/>
<dbReference type="Pfam" id="PF07155">
    <property type="entry name" value="ECF-ribofla_trS"/>
    <property type="match status" value="1"/>
</dbReference>
<dbReference type="STRING" id="1528.SAMN04488579_11453"/>
<dbReference type="EMBL" id="FNOU01000014">
    <property type="protein sequence ID" value="SDY04417.1"/>
    <property type="molecule type" value="Genomic_DNA"/>
</dbReference>
<keyword evidence="3" id="KW-0472">Membrane</keyword>
<dbReference type="AlphaFoldDB" id="A0A1H3GMS7"/>
<evidence type="ECO:0000256" key="3">
    <source>
        <dbReference type="SAM" id="Phobius"/>
    </source>
</evidence>
<feature type="transmembrane region" description="Helical" evidence="3">
    <location>
        <begin position="132"/>
        <end position="153"/>
    </location>
</feature>
<feature type="transmembrane region" description="Helical" evidence="3">
    <location>
        <begin position="41"/>
        <end position="64"/>
    </location>
</feature>
<dbReference type="PANTHER" id="PTHR37815:SF3">
    <property type="entry name" value="UPF0397 PROTEIN SPR0429"/>
    <property type="match status" value="1"/>
</dbReference>
<evidence type="ECO:0000313" key="4">
    <source>
        <dbReference type="EMBL" id="SDY04417.1"/>
    </source>
</evidence>
<protein>
    <submittedName>
        <fullName evidence="4">Uncharacterized membrane protein</fullName>
    </submittedName>
</protein>
<reference evidence="5" key="1">
    <citation type="submission" date="2016-10" db="EMBL/GenBank/DDBJ databases">
        <authorList>
            <person name="Varghese N."/>
            <person name="Submissions S."/>
        </authorList>
    </citation>
    <scope>NUCLEOTIDE SEQUENCE [LARGE SCALE GENOMIC DNA]</scope>
    <source>
        <strain evidence="5">VPI 5359</strain>
    </source>
</reference>
<dbReference type="PANTHER" id="PTHR37815">
    <property type="entry name" value="UPF0397 PROTEIN BC_2624-RELATED"/>
    <property type="match status" value="1"/>
</dbReference>
<feature type="transmembrane region" description="Helical" evidence="3">
    <location>
        <begin position="12"/>
        <end position="29"/>
    </location>
</feature>
<feature type="transmembrane region" description="Helical" evidence="3">
    <location>
        <begin position="70"/>
        <end position="91"/>
    </location>
</feature>
<gene>
    <name evidence="4" type="ORF">SAMN04488579_11453</name>
</gene>